<protein>
    <submittedName>
        <fullName evidence="1">Uncharacterized protein</fullName>
    </submittedName>
</protein>
<evidence type="ECO:0000313" key="2">
    <source>
        <dbReference type="Proteomes" id="UP000596240"/>
    </source>
</evidence>
<name>A0A7U0GAS4_9CAUD</name>
<sequence length="67" mass="7703">MKFIVKCKGGHIDGHYYLAPGDGVTPNRSEAFVYDSEVVKKDPRICWDECNKWLHRDRNVIIPVGDL</sequence>
<proteinExistence type="predicted"/>
<evidence type="ECO:0000313" key="1">
    <source>
        <dbReference type="EMBL" id="QQV91733.1"/>
    </source>
</evidence>
<organism evidence="1 2">
    <name type="scientific">Klebsiella phage vB_KpP_FBKp16</name>
    <dbReference type="NCBI Taxonomy" id="2801836"/>
    <lineage>
        <taxon>Viruses</taxon>
        <taxon>Duplodnaviria</taxon>
        <taxon>Heunggongvirae</taxon>
        <taxon>Uroviricota</taxon>
        <taxon>Caudoviricetes</taxon>
        <taxon>Autographivirales</taxon>
        <taxon>Autosignataviridae</taxon>
        <taxon>Molineuxvirinae</taxon>
        <taxon>Gansuvirus</taxon>
        <taxon>Gansuvirus FBKp16</taxon>
    </lineage>
</organism>
<dbReference type="EMBL" id="MW394389">
    <property type="protein sequence ID" value="QQV91733.1"/>
    <property type="molecule type" value="Genomic_DNA"/>
</dbReference>
<keyword evidence="2" id="KW-1185">Reference proteome</keyword>
<accession>A0A7U0GAS4</accession>
<reference evidence="1 2" key="1">
    <citation type="submission" date="2020-12" db="EMBL/GenBank/DDBJ databases">
        <title>Genomic characterization of four novel bacteriophages infecting Klebsiella pneumoniae.</title>
        <authorList>
            <person name="Estrada Bonilla B."/>
            <person name="Costa A.R."/>
            <person name="van Rossum T."/>
            <person name="Hagedoorn S."/>
            <person name="Wallinga H."/>
            <person name="Xiao M."/>
            <person name="Song W."/>
            <person name="Haas P.-J."/>
            <person name="Nobrega F.L."/>
            <person name="Brouns S.J.J."/>
        </authorList>
    </citation>
    <scope>NUCLEOTIDE SEQUENCE [LARGE SCALE GENOMIC DNA]</scope>
</reference>
<dbReference type="Proteomes" id="UP000596240">
    <property type="component" value="Segment"/>
</dbReference>
<gene>
    <name evidence="1" type="ORF">vBKpPFBKp16_030</name>
</gene>